<feature type="region of interest" description="Disordered" evidence="2">
    <location>
        <begin position="1"/>
        <end position="47"/>
    </location>
</feature>
<dbReference type="Gene3D" id="2.30.42.10">
    <property type="match status" value="1"/>
</dbReference>
<organism evidence="4 5">
    <name type="scientific">Cryptotermes secundus</name>
    <dbReference type="NCBI Taxonomy" id="105785"/>
    <lineage>
        <taxon>Eukaryota</taxon>
        <taxon>Metazoa</taxon>
        <taxon>Ecdysozoa</taxon>
        <taxon>Arthropoda</taxon>
        <taxon>Hexapoda</taxon>
        <taxon>Insecta</taxon>
        <taxon>Pterygota</taxon>
        <taxon>Neoptera</taxon>
        <taxon>Polyneoptera</taxon>
        <taxon>Dictyoptera</taxon>
        <taxon>Blattodea</taxon>
        <taxon>Blattoidea</taxon>
        <taxon>Termitoidae</taxon>
        <taxon>Kalotermitidae</taxon>
        <taxon>Cryptotermitinae</taxon>
        <taxon>Cryptotermes</taxon>
    </lineage>
</organism>
<dbReference type="InterPro" id="IPR001478">
    <property type="entry name" value="PDZ"/>
</dbReference>
<feature type="compositionally biased region" description="Polar residues" evidence="2">
    <location>
        <begin position="707"/>
        <end position="727"/>
    </location>
</feature>
<feature type="region of interest" description="Disordered" evidence="2">
    <location>
        <begin position="637"/>
        <end position="831"/>
    </location>
</feature>
<dbReference type="OrthoDB" id="449487at2759"/>
<feature type="domain" description="PDZ" evidence="3">
    <location>
        <begin position="307"/>
        <end position="354"/>
    </location>
</feature>
<feature type="compositionally biased region" description="Polar residues" evidence="2">
    <location>
        <begin position="571"/>
        <end position="591"/>
    </location>
</feature>
<dbReference type="EMBL" id="NEVH01011885">
    <property type="protein sequence ID" value="PNF31299.1"/>
    <property type="molecule type" value="Genomic_DNA"/>
</dbReference>
<keyword evidence="5" id="KW-1185">Reference proteome</keyword>
<feature type="coiled-coil region" evidence="1">
    <location>
        <begin position="377"/>
        <end position="432"/>
    </location>
</feature>
<evidence type="ECO:0000256" key="2">
    <source>
        <dbReference type="SAM" id="MobiDB-lite"/>
    </source>
</evidence>
<dbReference type="SUPFAM" id="SSF50156">
    <property type="entry name" value="PDZ domain-like"/>
    <property type="match status" value="1"/>
</dbReference>
<feature type="compositionally biased region" description="Basic and acidic residues" evidence="2">
    <location>
        <begin position="668"/>
        <end position="690"/>
    </location>
</feature>
<feature type="coiled-coil region" evidence="1">
    <location>
        <begin position="130"/>
        <end position="206"/>
    </location>
</feature>
<evidence type="ECO:0000256" key="1">
    <source>
        <dbReference type="SAM" id="Coils"/>
    </source>
</evidence>
<keyword evidence="1" id="KW-0175">Coiled coil</keyword>
<feature type="compositionally biased region" description="Basic and acidic residues" evidence="2">
    <location>
        <begin position="637"/>
        <end position="659"/>
    </location>
</feature>
<proteinExistence type="predicted"/>
<dbReference type="InParanoid" id="A0A2J7QRU1"/>
<evidence type="ECO:0000313" key="5">
    <source>
        <dbReference type="Proteomes" id="UP000235965"/>
    </source>
</evidence>
<dbReference type="PROSITE" id="PS50106">
    <property type="entry name" value="PDZ"/>
    <property type="match status" value="1"/>
</dbReference>
<dbReference type="InterPro" id="IPR036034">
    <property type="entry name" value="PDZ_sf"/>
</dbReference>
<dbReference type="Proteomes" id="UP000235965">
    <property type="component" value="Unassembled WGS sequence"/>
</dbReference>
<feature type="compositionally biased region" description="Basic residues" evidence="2">
    <location>
        <begin position="15"/>
        <end position="24"/>
    </location>
</feature>
<sequence length="864" mass="96172">MMSSPTHRSESNIRRYGKGTRPSKKSGPMYSDFYDEKDNSDGNLGQRSVSLTALHPGQVPAVPLEPRMAQLETLEAKMASIEVSLSTTPRRKKNGSIGGGCGGVGTITTGVVSGPPVHRPITSKDIAKELETLRNVVRDKENVIQSLKGQLCNTLSISRLSATYLRQNNSGQPLTEKERRSAEERLQRLRQDMDNKRLTIKNLKMALERLDITDNIDVRIQQAELEYQLGREELNLLTLLEESRNLQLCLENAEQNRTKNDASTIYSSVSGSSNVTLHALELTYDPKSPRFGAGPWEDTLGLYVEWATEDSGMVKGDRLLEVNGKLVLTKTKEDMFRLLAVTPDPAQLVVMRTHPSTSASLLPTTATIHQYDHSRELLLLREELDTLRGRAEDAERAKDSFRSDNLRLTHRISYLEEQVAELLQRMKDEETLSHSNGVTQSPLTSSSSALLNGCVNGVRPITTPTKTSTGKSDVQVFQKGPQVTALIANLPGLEVGNSSPVESRHSLPTLRPKPNAPYSSSGGTMHHYTVTKNPDVRSTKSLDFGSDCSSSGGMNHHHRHEKHSHHHHLQNARSTNSLDMNKSDGTSTLQPKSKHHSHHRLYEATRTAKPGEQCVYDYSTEVSSGIDRSKRYQRKLLEGHHQQSESHQLRPDMKSKPDCTSESLSGTKRIDKLHDVRSVKSLDFDSETSRHEHHTHQSHSHSENNHDTQSTRSLDYASEPTSHTTFRSYRKHHNHHNGNSSYTESKLQRPTPPKKPLRLSLHRATSLQSVSATPPTPPTPADCIQQGSKKPTKRNHKGEAPPTPTVIHITKESPQPPPRTPSRAESCQSALRWPSPAAALHQAVILKTARSGTHLLGHPNEKWC</sequence>
<evidence type="ECO:0000313" key="4">
    <source>
        <dbReference type="EMBL" id="PNF31299.1"/>
    </source>
</evidence>
<comment type="caution">
    <text evidence="4">The sequence shown here is derived from an EMBL/GenBank/DDBJ whole genome shotgun (WGS) entry which is preliminary data.</text>
</comment>
<feature type="compositionally biased region" description="Polar residues" evidence="2">
    <location>
        <begin position="763"/>
        <end position="772"/>
    </location>
</feature>
<protein>
    <recommendedName>
        <fullName evidence="3">PDZ domain-containing protein</fullName>
    </recommendedName>
</protein>
<accession>A0A2J7QRU1</accession>
<dbReference type="STRING" id="105785.A0A2J7QRU1"/>
<feature type="region of interest" description="Disordered" evidence="2">
    <location>
        <begin position="493"/>
        <end position="606"/>
    </location>
</feature>
<evidence type="ECO:0000259" key="3">
    <source>
        <dbReference type="PROSITE" id="PS50106"/>
    </source>
</evidence>
<gene>
    <name evidence="4" type="ORF">B7P43_G12646</name>
</gene>
<dbReference type="AlphaFoldDB" id="A0A2J7QRU1"/>
<dbReference type="FunCoup" id="A0A2J7QRU1">
    <property type="interactions" value="13"/>
</dbReference>
<name>A0A2J7QRU1_9NEOP</name>
<feature type="compositionally biased region" description="Basic residues" evidence="2">
    <location>
        <begin position="555"/>
        <end position="570"/>
    </location>
</feature>
<reference evidence="4 5" key="1">
    <citation type="submission" date="2017-12" db="EMBL/GenBank/DDBJ databases">
        <title>Hemimetabolous genomes reveal molecular basis of termite eusociality.</title>
        <authorList>
            <person name="Harrison M.C."/>
            <person name="Jongepier E."/>
            <person name="Robertson H.M."/>
            <person name="Arning N."/>
            <person name="Bitard-Feildel T."/>
            <person name="Chao H."/>
            <person name="Childers C.P."/>
            <person name="Dinh H."/>
            <person name="Doddapaneni H."/>
            <person name="Dugan S."/>
            <person name="Gowin J."/>
            <person name="Greiner C."/>
            <person name="Han Y."/>
            <person name="Hu H."/>
            <person name="Hughes D.S.T."/>
            <person name="Huylmans A.-K."/>
            <person name="Kemena C."/>
            <person name="Kremer L.P.M."/>
            <person name="Lee S.L."/>
            <person name="Lopez-Ezquerra A."/>
            <person name="Mallet L."/>
            <person name="Monroy-Kuhn J.M."/>
            <person name="Moser A."/>
            <person name="Murali S.C."/>
            <person name="Muzny D.M."/>
            <person name="Otani S."/>
            <person name="Piulachs M.-D."/>
            <person name="Poelchau M."/>
            <person name="Qu J."/>
            <person name="Schaub F."/>
            <person name="Wada-Katsumata A."/>
            <person name="Worley K.C."/>
            <person name="Xie Q."/>
            <person name="Ylla G."/>
            <person name="Poulsen M."/>
            <person name="Gibbs R.A."/>
            <person name="Schal C."/>
            <person name="Richards S."/>
            <person name="Belles X."/>
            <person name="Korb J."/>
            <person name="Bornberg-Bauer E."/>
        </authorList>
    </citation>
    <scope>NUCLEOTIDE SEQUENCE [LARGE SCALE GENOMIC DNA]</scope>
    <source>
        <tissue evidence="4">Whole body</tissue>
    </source>
</reference>